<comment type="subcellular location">
    <subcellularLocation>
        <location evidence="8">Cell projection</location>
        <location evidence="8">Kinocilium</location>
    </subcellularLocation>
    <subcellularLocation>
        <location evidence="1">Cytoplasm</location>
        <location evidence="1">Cytoskeleton</location>
        <location evidence="1">Flagellum axoneme</location>
    </subcellularLocation>
</comment>
<evidence type="ECO:0000256" key="5">
    <source>
        <dbReference type="ARBA" id="ARBA00023069"/>
    </source>
</evidence>
<keyword evidence="6" id="KW-0206">Cytoskeleton</keyword>
<evidence type="ECO:0000313" key="11">
    <source>
        <dbReference type="EMBL" id="PFH33167.1"/>
    </source>
</evidence>
<name>A0A2A9MC30_BESBE</name>
<dbReference type="InterPro" id="IPR055316">
    <property type="entry name" value="RSP9"/>
</dbReference>
<dbReference type="GO" id="GO:0044458">
    <property type="term" value="P:motile cilium assembly"/>
    <property type="evidence" value="ECO:0007669"/>
    <property type="project" value="TreeGrafter"/>
</dbReference>
<dbReference type="EMBL" id="NWUJ01000009">
    <property type="protein sequence ID" value="PFH33167.1"/>
    <property type="molecule type" value="Genomic_DNA"/>
</dbReference>
<keyword evidence="7" id="KW-0966">Cell projection</keyword>
<keyword evidence="3" id="KW-0970">Cilium biogenesis/degradation</keyword>
<comment type="caution">
    <text evidence="11">The sequence shown here is derived from an EMBL/GenBank/DDBJ whole genome shotgun (WGS) entry which is preliminary data.</text>
</comment>
<dbReference type="GO" id="GO:0060294">
    <property type="term" value="P:cilium movement involved in cell motility"/>
    <property type="evidence" value="ECO:0007669"/>
    <property type="project" value="TreeGrafter"/>
</dbReference>
<keyword evidence="5" id="KW-0969">Cilium</keyword>
<accession>A0A2A9MC30</accession>
<comment type="similarity">
    <text evidence="9">Belongs to the flagellar radial spoke RSP9 family.</text>
</comment>
<evidence type="ECO:0000256" key="8">
    <source>
        <dbReference type="ARBA" id="ARBA00037822"/>
    </source>
</evidence>
<dbReference type="STRING" id="94643.A0A2A9MC30"/>
<dbReference type="GeneID" id="40313292"/>
<evidence type="ECO:0000256" key="3">
    <source>
        <dbReference type="ARBA" id="ARBA00022794"/>
    </source>
</evidence>
<dbReference type="OrthoDB" id="329019at2759"/>
<organism evidence="11 12">
    <name type="scientific">Besnoitia besnoiti</name>
    <name type="common">Apicomplexan protozoan</name>
    <dbReference type="NCBI Taxonomy" id="94643"/>
    <lineage>
        <taxon>Eukaryota</taxon>
        <taxon>Sar</taxon>
        <taxon>Alveolata</taxon>
        <taxon>Apicomplexa</taxon>
        <taxon>Conoidasida</taxon>
        <taxon>Coccidia</taxon>
        <taxon>Eucoccidiorida</taxon>
        <taxon>Eimeriorina</taxon>
        <taxon>Sarcocystidae</taxon>
        <taxon>Besnoitia</taxon>
    </lineage>
</organism>
<evidence type="ECO:0000313" key="12">
    <source>
        <dbReference type="Proteomes" id="UP000224006"/>
    </source>
</evidence>
<dbReference type="Proteomes" id="UP000224006">
    <property type="component" value="Chromosome VIII"/>
</dbReference>
<dbReference type="RefSeq" id="XP_029217176.1">
    <property type="nucleotide sequence ID" value="XM_029366716.1"/>
</dbReference>
<dbReference type="KEGG" id="bbes:BESB_083660"/>
<keyword evidence="2" id="KW-0963">Cytoplasm</keyword>
<evidence type="ECO:0000256" key="9">
    <source>
        <dbReference type="ARBA" id="ARBA00038319"/>
    </source>
</evidence>
<dbReference type="VEuPathDB" id="ToxoDB:BESB_083660"/>
<keyword evidence="12" id="KW-1185">Reference proteome</keyword>
<evidence type="ECO:0000256" key="2">
    <source>
        <dbReference type="ARBA" id="ARBA00022490"/>
    </source>
</evidence>
<evidence type="ECO:0000256" key="6">
    <source>
        <dbReference type="ARBA" id="ARBA00023212"/>
    </source>
</evidence>
<evidence type="ECO:0000256" key="1">
    <source>
        <dbReference type="ARBA" id="ARBA00004611"/>
    </source>
</evidence>
<dbReference type="GO" id="GO:0035082">
    <property type="term" value="P:axoneme assembly"/>
    <property type="evidence" value="ECO:0007669"/>
    <property type="project" value="InterPro"/>
</dbReference>
<evidence type="ECO:0000256" key="10">
    <source>
        <dbReference type="ARBA" id="ARBA00041080"/>
    </source>
</evidence>
<reference evidence="11 12" key="1">
    <citation type="submission" date="2017-09" db="EMBL/GenBank/DDBJ databases">
        <title>Genome sequencing of Besnoitia besnoiti strain Bb-Ger1.</title>
        <authorList>
            <person name="Schares G."/>
            <person name="Venepally P."/>
            <person name="Lorenzi H.A."/>
        </authorList>
    </citation>
    <scope>NUCLEOTIDE SEQUENCE [LARGE SCALE GENOMIC DNA]</scope>
    <source>
        <strain evidence="11 12">Bb-Ger1</strain>
    </source>
</reference>
<dbReference type="PANTHER" id="PTHR22069:SF0">
    <property type="entry name" value="RADIAL SPOKE HEAD PROTEIN 9 HOMOLOG"/>
    <property type="match status" value="1"/>
</dbReference>
<evidence type="ECO:0000256" key="4">
    <source>
        <dbReference type="ARBA" id="ARBA00022846"/>
    </source>
</evidence>
<dbReference type="PANTHER" id="PTHR22069">
    <property type="entry name" value="MITOCHONDRIAL RIBOSOMAL PROTEIN S18"/>
    <property type="match status" value="1"/>
</dbReference>
<dbReference type="GO" id="GO:0005930">
    <property type="term" value="C:axoneme"/>
    <property type="evidence" value="ECO:0007669"/>
    <property type="project" value="TreeGrafter"/>
</dbReference>
<keyword evidence="4" id="KW-0282">Flagellum</keyword>
<proteinExistence type="inferred from homology"/>
<gene>
    <name evidence="11" type="ORF">BESB_083660</name>
</gene>
<dbReference type="AlphaFoldDB" id="A0A2A9MC30"/>
<protein>
    <recommendedName>
        <fullName evidence="10">Radial spoke head protein 9 homolog</fullName>
    </recommendedName>
</protein>
<sequence>MEVRSLEYGLNATASQGVTLNLYEKASLDVALLKLKKKEQLTGELFFWGKLCGQEADYYLCYIIVDEGKVYPIKKFYYSTASFDFRELPKVSEDQAKQLDSAGKIIITGVPSRVLDISNQEEASKSRDALRESHALSHLISRIDYSTAAVPRGAFRLKLGNKIASAPEFNGLSFLEAQSLSSWVHFRPADNLETLRALASKDYQFHADFLETLENDIPKGSWTFRYDPSSCIVTLRSILWPGYIAYCVLNTKFFGSVYIGNGEQNVDLPFLLP</sequence>
<evidence type="ECO:0000256" key="7">
    <source>
        <dbReference type="ARBA" id="ARBA00023273"/>
    </source>
</evidence>